<feature type="chain" id="PRO_5042195451" evidence="12">
    <location>
        <begin position="24"/>
        <end position="274"/>
    </location>
</feature>
<gene>
    <name evidence="14" type="ORF">Salat_0733800</name>
</gene>
<comment type="subcellular location">
    <subcellularLocation>
        <location evidence="1">Cell membrane</location>
        <topology evidence="1">Lipid-anchor</topology>
        <topology evidence="1">GPI-anchor</topology>
    </subcellularLocation>
</comment>
<dbReference type="GO" id="GO:0098552">
    <property type="term" value="C:side of membrane"/>
    <property type="evidence" value="ECO:0007669"/>
    <property type="project" value="UniProtKB-KW"/>
</dbReference>
<evidence type="ECO:0000256" key="4">
    <source>
        <dbReference type="ARBA" id="ARBA00022622"/>
    </source>
</evidence>
<comment type="similarity">
    <text evidence="2">Belongs to the fasciclin-like AGP family.</text>
</comment>
<proteinExistence type="inferred from homology"/>
<feature type="region of interest" description="Disordered" evidence="11">
    <location>
        <begin position="180"/>
        <end position="250"/>
    </location>
</feature>
<evidence type="ECO:0000256" key="11">
    <source>
        <dbReference type="SAM" id="MobiDB-lite"/>
    </source>
</evidence>
<accession>A0AAE1YTZ4</accession>
<dbReference type="PANTHER" id="PTHR32382:SF6">
    <property type="entry name" value="FASCICLIN-LIKE ARABINOGALACTAN PROTEIN 14"/>
    <property type="match status" value="1"/>
</dbReference>
<evidence type="ECO:0000256" key="12">
    <source>
        <dbReference type="SAM" id="SignalP"/>
    </source>
</evidence>
<organism evidence="14 15">
    <name type="scientific">Sesamum alatum</name>
    <dbReference type="NCBI Taxonomy" id="300844"/>
    <lineage>
        <taxon>Eukaryota</taxon>
        <taxon>Viridiplantae</taxon>
        <taxon>Streptophyta</taxon>
        <taxon>Embryophyta</taxon>
        <taxon>Tracheophyta</taxon>
        <taxon>Spermatophyta</taxon>
        <taxon>Magnoliopsida</taxon>
        <taxon>eudicotyledons</taxon>
        <taxon>Gunneridae</taxon>
        <taxon>Pentapetalae</taxon>
        <taxon>asterids</taxon>
        <taxon>lamiids</taxon>
        <taxon>Lamiales</taxon>
        <taxon>Pedaliaceae</taxon>
        <taxon>Sesamum</taxon>
    </lineage>
</organism>
<keyword evidence="9" id="KW-0449">Lipoprotein</keyword>
<evidence type="ECO:0000313" key="14">
    <source>
        <dbReference type="EMBL" id="KAK4435703.1"/>
    </source>
</evidence>
<evidence type="ECO:0000256" key="1">
    <source>
        <dbReference type="ARBA" id="ARBA00004609"/>
    </source>
</evidence>
<keyword evidence="4" id="KW-0336">GPI-anchor</keyword>
<feature type="compositionally biased region" description="Polar residues" evidence="11">
    <location>
        <begin position="206"/>
        <end position="223"/>
    </location>
</feature>
<dbReference type="EMBL" id="JACGWO010000002">
    <property type="protein sequence ID" value="KAK4435703.1"/>
    <property type="molecule type" value="Genomic_DNA"/>
</dbReference>
<comment type="function">
    <text evidence="10">May be a cell surface adhesion protein.</text>
</comment>
<dbReference type="PANTHER" id="PTHR32382">
    <property type="entry name" value="FASCICLIN-LIKE ARABINOGALACTAN PROTEIN"/>
    <property type="match status" value="1"/>
</dbReference>
<evidence type="ECO:0000256" key="5">
    <source>
        <dbReference type="ARBA" id="ARBA00022729"/>
    </source>
</evidence>
<dbReference type="InterPro" id="IPR033254">
    <property type="entry name" value="Plant_FLA"/>
</dbReference>
<keyword evidence="3" id="KW-1003">Cell membrane</keyword>
<dbReference type="FunFam" id="2.30.180.10:FF:000015">
    <property type="entry name" value="Fasciclin-like arabinogalactan protein 3"/>
    <property type="match status" value="1"/>
</dbReference>
<evidence type="ECO:0000256" key="6">
    <source>
        <dbReference type="ARBA" id="ARBA00022974"/>
    </source>
</evidence>
<evidence type="ECO:0000256" key="9">
    <source>
        <dbReference type="ARBA" id="ARBA00023288"/>
    </source>
</evidence>
<keyword evidence="15" id="KW-1185">Reference proteome</keyword>
<dbReference type="GO" id="GO:0005886">
    <property type="term" value="C:plasma membrane"/>
    <property type="evidence" value="ECO:0007669"/>
    <property type="project" value="UniProtKB-SubCell"/>
</dbReference>
<evidence type="ECO:0000313" key="15">
    <source>
        <dbReference type="Proteomes" id="UP001293254"/>
    </source>
</evidence>
<keyword evidence="8" id="KW-0325">Glycoprotein</keyword>
<reference evidence="14" key="1">
    <citation type="submission" date="2020-06" db="EMBL/GenBank/DDBJ databases">
        <authorList>
            <person name="Li T."/>
            <person name="Hu X."/>
            <person name="Zhang T."/>
            <person name="Song X."/>
            <person name="Zhang H."/>
            <person name="Dai N."/>
            <person name="Sheng W."/>
            <person name="Hou X."/>
            <person name="Wei L."/>
        </authorList>
    </citation>
    <scope>NUCLEOTIDE SEQUENCE</scope>
    <source>
        <strain evidence="14">3651</strain>
        <tissue evidence="14">Leaf</tissue>
    </source>
</reference>
<sequence length="274" mass="28320">MSHSARPMILIAAVLLIISSASAFNITLMLEKYPEFGEFNSLLSKTGIAAEINRRRTVTVLALSNGRLGEINSKTEDVQKRILSNHVVLDYYDTNKLNKLKNGKAVLTTLYQASGTADDQQGFLNVFHNAEGHIIFGSAQRGSQMNSQLESAVTAQPYNISILSISSPIIANGIDGNWSPMPPMAAPSPSDTAASPADDAAESPEVTVTNADAPTSDDATSPNPAEAPGAGSPTSPDDAADADADAPNSAAAVSGVSLALTLASALALLVAASL</sequence>
<evidence type="ECO:0000259" key="13">
    <source>
        <dbReference type="PROSITE" id="PS50213"/>
    </source>
</evidence>
<dbReference type="Proteomes" id="UP001293254">
    <property type="component" value="Unassembled WGS sequence"/>
</dbReference>
<keyword evidence="6" id="KW-0654">Proteoglycan</keyword>
<dbReference type="SUPFAM" id="SSF82153">
    <property type="entry name" value="FAS1 domain"/>
    <property type="match status" value="1"/>
</dbReference>
<dbReference type="InterPro" id="IPR000782">
    <property type="entry name" value="FAS1_domain"/>
</dbReference>
<comment type="caution">
    <text evidence="14">The sequence shown here is derived from an EMBL/GenBank/DDBJ whole genome shotgun (WGS) entry which is preliminary data.</text>
</comment>
<dbReference type="Gene3D" id="2.30.180.10">
    <property type="entry name" value="FAS1 domain"/>
    <property type="match status" value="1"/>
</dbReference>
<evidence type="ECO:0000256" key="3">
    <source>
        <dbReference type="ARBA" id="ARBA00022475"/>
    </source>
</evidence>
<evidence type="ECO:0000256" key="8">
    <source>
        <dbReference type="ARBA" id="ARBA00023180"/>
    </source>
</evidence>
<evidence type="ECO:0000256" key="10">
    <source>
        <dbReference type="ARBA" id="ARBA00024686"/>
    </source>
</evidence>
<keyword evidence="5 12" id="KW-0732">Signal</keyword>
<feature type="compositionally biased region" description="Low complexity" evidence="11">
    <location>
        <begin position="187"/>
        <end position="198"/>
    </location>
</feature>
<dbReference type="InterPro" id="IPR036378">
    <property type="entry name" value="FAS1_dom_sf"/>
</dbReference>
<name>A0AAE1YTZ4_9LAMI</name>
<feature type="domain" description="FAS1" evidence="13">
    <location>
        <begin position="23"/>
        <end position="134"/>
    </location>
</feature>
<protein>
    <submittedName>
        <fullName evidence="14">Fasciclin-like arabinogalactan protein 14</fullName>
    </submittedName>
</protein>
<evidence type="ECO:0000256" key="2">
    <source>
        <dbReference type="ARBA" id="ARBA00007843"/>
    </source>
</evidence>
<dbReference type="AlphaFoldDB" id="A0AAE1YTZ4"/>
<evidence type="ECO:0000256" key="7">
    <source>
        <dbReference type="ARBA" id="ARBA00023136"/>
    </source>
</evidence>
<dbReference type="PROSITE" id="PS50213">
    <property type="entry name" value="FAS1"/>
    <property type="match status" value="1"/>
</dbReference>
<feature type="signal peptide" evidence="12">
    <location>
        <begin position="1"/>
        <end position="23"/>
    </location>
</feature>
<keyword evidence="7" id="KW-0472">Membrane</keyword>
<reference evidence="14" key="2">
    <citation type="journal article" date="2024" name="Plant">
        <title>Genomic evolution and insights into agronomic trait innovations of Sesamum species.</title>
        <authorList>
            <person name="Miao H."/>
            <person name="Wang L."/>
            <person name="Qu L."/>
            <person name="Liu H."/>
            <person name="Sun Y."/>
            <person name="Le M."/>
            <person name="Wang Q."/>
            <person name="Wei S."/>
            <person name="Zheng Y."/>
            <person name="Lin W."/>
            <person name="Duan Y."/>
            <person name="Cao H."/>
            <person name="Xiong S."/>
            <person name="Wang X."/>
            <person name="Wei L."/>
            <person name="Li C."/>
            <person name="Ma Q."/>
            <person name="Ju M."/>
            <person name="Zhao R."/>
            <person name="Li G."/>
            <person name="Mu C."/>
            <person name="Tian Q."/>
            <person name="Mei H."/>
            <person name="Zhang T."/>
            <person name="Gao T."/>
            <person name="Zhang H."/>
        </authorList>
    </citation>
    <scope>NUCLEOTIDE SEQUENCE</scope>
    <source>
        <strain evidence="14">3651</strain>
    </source>
</reference>